<sequence>MDGRQRSEMLEAARRLKADKASSDSKNADTVDDGEGDENKNDLIMEDSIDQKHVQKLGKIVWNGISLKEGLRFILWSTMLKEHGGNRGLKEVIMNDEGFFFFKFDGEEDLLEVLEDEVCMIEGKPLIMQRWEATGRLSFAKLLIEVDANKPLPDRLYVLIPNEDVEVAAQEKKLKEVVEGKKDKQEKEEFNVVQRKDAAYGTEKKGFRGETSGVQKVSGDKNLNGILQGNKFGVLASGNLLDNLEAISTKVDVKEVVKVSRNWEQDNG</sequence>
<dbReference type="InterPro" id="IPR025558">
    <property type="entry name" value="DUF4283"/>
</dbReference>
<dbReference type="Proteomes" id="UP001237642">
    <property type="component" value="Unassembled WGS sequence"/>
</dbReference>
<proteinExistence type="predicted"/>
<organism evidence="3 4">
    <name type="scientific">Heracleum sosnowskyi</name>
    <dbReference type="NCBI Taxonomy" id="360622"/>
    <lineage>
        <taxon>Eukaryota</taxon>
        <taxon>Viridiplantae</taxon>
        <taxon>Streptophyta</taxon>
        <taxon>Embryophyta</taxon>
        <taxon>Tracheophyta</taxon>
        <taxon>Spermatophyta</taxon>
        <taxon>Magnoliopsida</taxon>
        <taxon>eudicotyledons</taxon>
        <taxon>Gunneridae</taxon>
        <taxon>Pentapetalae</taxon>
        <taxon>asterids</taxon>
        <taxon>campanulids</taxon>
        <taxon>Apiales</taxon>
        <taxon>Apiaceae</taxon>
        <taxon>Apioideae</taxon>
        <taxon>apioid superclade</taxon>
        <taxon>Tordylieae</taxon>
        <taxon>Tordyliinae</taxon>
        <taxon>Heracleum</taxon>
    </lineage>
</organism>
<feature type="region of interest" description="Disordered" evidence="1">
    <location>
        <begin position="1"/>
        <end position="41"/>
    </location>
</feature>
<reference evidence="3" key="1">
    <citation type="submission" date="2023-02" db="EMBL/GenBank/DDBJ databases">
        <title>Genome of toxic invasive species Heracleum sosnowskyi carries increased number of genes despite the absence of recent whole-genome duplications.</title>
        <authorList>
            <person name="Schelkunov M."/>
            <person name="Shtratnikova V."/>
            <person name="Makarenko M."/>
            <person name="Klepikova A."/>
            <person name="Omelchenko D."/>
            <person name="Novikova G."/>
            <person name="Obukhova E."/>
            <person name="Bogdanov V."/>
            <person name="Penin A."/>
            <person name="Logacheva M."/>
        </authorList>
    </citation>
    <scope>NUCLEOTIDE SEQUENCE</scope>
    <source>
        <strain evidence="3">Hsosn_3</strain>
        <tissue evidence="3">Leaf</tissue>
    </source>
</reference>
<evidence type="ECO:0000313" key="3">
    <source>
        <dbReference type="EMBL" id="KAK1390958.1"/>
    </source>
</evidence>
<feature type="domain" description="DUF4283" evidence="2">
    <location>
        <begin position="90"/>
        <end position="134"/>
    </location>
</feature>
<accession>A0AAD8ITW1</accession>
<name>A0AAD8ITW1_9APIA</name>
<gene>
    <name evidence="3" type="ORF">POM88_019136</name>
</gene>
<reference evidence="3" key="2">
    <citation type="submission" date="2023-05" db="EMBL/GenBank/DDBJ databases">
        <authorList>
            <person name="Schelkunov M.I."/>
        </authorList>
    </citation>
    <scope>NUCLEOTIDE SEQUENCE</scope>
    <source>
        <strain evidence="3">Hsosn_3</strain>
        <tissue evidence="3">Leaf</tissue>
    </source>
</reference>
<keyword evidence="4" id="KW-1185">Reference proteome</keyword>
<dbReference type="EMBL" id="JAUIZM010000004">
    <property type="protein sequence ID" value="KAK1390958.1"/>
    <property type="molecule type" value="Genomic_DNA"/>
</dbReference>
<evidence type="ECO:0000259" key="2">
    <source>
        <dbReference type="Pfam" id="PF14111"/>
    </source>
</evidence>
<dbReference type="AlphaFoldDB" id="A0AAD8ITW1"/>
<evidence type="ECO:0000313" key="4">
    <source>
        <dbReference type="Proteomes" id="UP001237642"/>
    </source>
</evidence>
<dbReference type="Pfam" id="PF14111">
    <property type="entry name" value="DUF4283"/>
    <property type="match status" value="1"/>
</dbReference>
<protein>
    <recommendedName>
        <fullName evidence="2">DUF4283 domain-containing protein</fullName>
    </recommendedName>
</protein>
<feature type="compositionally biased region" description="Basic and acidic residues" evidence="1">
    <location>
        <begin position="1"/>
        <end position="29"/>
    </location>
</feature>
<evidence type="ECO:0000256" key="1">
    <source>
        <dbReference type="SAM" id="MobiDB-lite"/>
    </source>
</evidence>
<comment type="caution">
    <text evidence="3">The sequence shown here is derived from an EMBL/GenBank/DDBJ whole genome shotgun (WGS) entry which is preliminary data.</text>
</comment>